<evidence type="ECO:0000256" key="1">
    <source>
        <dbReference type="ARBA" id="ARBA00022527"/>
    </source>
</evidence>
<evidence type="ECO:0000313" key="10">
    <source>
        <dbReference type="EMBL" id="CAI5438993.1"/>
    </source>
</evidence>
<dbReference type="SUPFAM" id="SSF56112">
    <property type="entry name" value="Protein kinase-like (PK-like)"/>
    <property type="match status" value="1"/>
</dbReference>
<dbReference type="EMBL" id="CANHGI010000001">
    <property type="protein sequence ID" value="CAI5438993.1"/>
    <property type="molecule type" value="Genomic_DNA"/>
</dbReference>
<dbReference type="PROSITE" id="PS00108">
    <property type="entry name" value="PROTEIN_KINASE_ST"/>
    <property type="match status" value="1"/>
</dbReference>
<dbReference type="PANTHER" id="PTHR11584">
    <property type="entry name" value="SERINE/THREONINE PROTEIN KINASE"/>
    <property type="match status" value="1"/>
</dbReference>
<keyword evidence="5 6" id="KW-0067">ATP-binding</keyword>
<feature type="coiled-coil region" evidence="7">
    <location>
        <begin position="242"/>
        <end position="269"/>
    </location>
</feature>
<accession>A0A9P1I5S0</accession>
<evidence type="ECO:0000256" key="8">
    <source>
        <dbReference type="SAM" id="MobiDB-lite"/>
    </source>
</evidence>
<evidence type="ECO:0000256" key="3">
    <source>
        <dbReference type="ARBA" id="ARBA00022741"/>
    </source>
</evidence>
<keyword evidence="4" id="KW-0418">Kinase</keyword>
<evidence type="ECO:0000256" key="4">
    <source>
        <dbReference type="ARBA" id="ARBA00022777"/>
    </source>
</evidence>
<keyword evidence="3 6" id="KW-0547">Nucleotide-binding</keyword>
<keyword evidence="11" id="KW-1185">Reference proteome</keyword>
<dbReference type="OrthoDB" id="1043025at2759"/>
<protein>
    <recommendedName>
        <fullName evidence="9">Protein kinase domain-containing protein</fullName>
    </recommendedName>
</protein>
<evidence type="ECO:0000313" key="11">
    <source>
        <dbReference type="Proteomes" id="UP001152747"/>
    </source>
</evidence>
<feature type="compositionally biased region" description="Basic and acidic residues" evidence="8">
    <location>
        <begin position="19"/>
        <end position="28"/>
    </location>
</feature>
<feature type="region of interest" description="Disordered" evidence="8">
    <location>
        <begin position="1300"/>
        <end position="1319"/>
    </location>
</feature>
<keyword evidence="2" id="KW-0808">Transferase</keyword>
<keyword evidence="1" id="KW-0723">Serine/threonine-protein kinase</keyword>
<reference evidence="10" key="1">
    <citation type="submission" date="2022-11" db="EMBL/GenBank/DDBJ databases">
        <authorList>
            <person name="Kikuchi T."/>
        </authorList>
    </citation>
    <scope>NUCLEOTIDE SEQUENCE</scope>
    <source>
        <strain evidence="10">PS1010</strain>
    </source>
</reference>
<dbReference type="Proteomes" id="UP001152747">
    <property type="component" value="Unassembled WGS sequence"/>
</dbReference>
<gene>
    <name evidence="10" type="ORF">CAMP_LOCUS1630</name>
</gene>
<dbReference type="PROSITE" id="PS00107">
    <property type="entry name" value="PROTEIN_KINASE_ATP"/>
    <property type="match status" value="1"/>
</dbReference>
<dbReference type="InterPro" id="IPR000719">
    <property type="entry name" value="Prot_kinase_dom"/>
</dbReference>
<proteinExistence type="predicted"/>
<evidence type="ECO:0000256" key="2">
    <source>
        <dbReference type="ARBA" id="ARBA00022679"/>
    </source>
</evidence>
<dbReference type="Pfam" id="PF00069">
    <property type="entry name" value="Pkinase"/>
    <property type="match status" value="1"/>
</dbReference>
<feature type="domain" description="Protein kinase" evidence="9">
    <location>
        <begin position="1021"/>
        <end position="1285"/>
    </location>
</feature>
<dbReference type="InterPro" id="IPR017441">
    <property type="entry name" value="Protein_kinase_ATP_BS"/>
</dbReference>
<dbReference type="GO" id="GO:0005524">
    <property type="term" value="F:ATP binding"/>
    <property type="evidence" value="ECO:0007669"/>
    <property type="project" value="UniProtKB-UniRule"/>
</dbReference>
<evidence type="ECO:0000256" key="5">
    <source>
        <dbReference type="ARBA" id="ARBA00022840"/>
    </source>
</evidence>
<feature type="binding site" evidence="6">
    <location>
        <position position="1050"/>
    </location>
    <ligand>
        <name>ATP</name>
        <dbReference type="ChEBI" id="CHEBI:30616"/>
    </ligand>
</feature>
<dbReference type="InterPro" id="IPR008271">
    <property type="entry name" value="Ser/Thr_kinase_AS"/>
</dbReference>
<dbReference type="GO" id="GO:0004674">
    <property type="term" value="F:protein serine/threonine kinase activity"/>
    <property type="evidence" value="ECO:0007669"/>
    <property type="project" value="UniProtKB-KW"/>
</dbReference>
<dbReference type="PANTHER" id="PTHR11584:SF369">
    <property type="entry name" value="MITOGEN-ACTIVATED PROTEIN KINASE KINASE KINASE 19-RELATED"/>
    <property type="match status" value="1"/>
</dbReference>
<dbReference type="Gene3D" id="1.10.510.10">
    <property type="entry name" value="Transferase(Phosphotransferase) domain 1"/>
    <property type="match status" value="1"/>
</dbReference>
<dbReference type="Pfam" id="PF19431">
    <property type="entry name" value="MEKK4_N"/>
    <property type="match status" value="1"/>
</dbReference>
<evidence type="ECO:0000256" key="6">
    <source>
        <dbReference type="PROSITE-ProRule" id="PRU10141"/>
    </source>
</evidence>
<comment type="caution">
    <text evidence="10">The sequence shown here is derived from an EMBL/GenBank/DDBJ whole genome shotgun (WGS) entry which is preliminary data.</text>
</comment>
<dbReference type="PROSITE" id="PS50011">
    <property type="entry name" value="PROTEIN_KINASE_DOM"/>
    <property type="match status" value="1"/>
</dbReference>
<feature type="region of interest" description="Disordered" evidence="8">
    <location>
        <begin position="19"/>
        <end position="41"/>
    </location>
</feature>
<keyword evidence="7" id="KW-0175">Coiled coil</keyword>
<organism evidence="10 11">
    <name type="scientific">Caenorhabditis angaria</name>
    <dbReference type="NCBI Taxonomy" id="860376"/>
    <lineage>
        <taxon>Eukaryota</taxon>
        <taxon>Metazoa</taxon>
        <taxon>Ecdysozoa</taxon>
        <taxon>Nematoda</taxon>
        <taxon>Chromadorea</taxon>
        <taxon>Rhabditida</taxon>
        <taxon>Rhabditina</taxon>
        <taxon>Rhabditomorpha</taxon>
        <taxon>Rhabditoidea</taxon>
        <taxon>Rhabditidae</taxon>
        <taxon>Peloderinae</taxon>
        <taxon>Caenorhabditis</taxon>
    </lineage>
</organism>
<evidence type="ECO:0000259" key="9">
    <source>
        <dbReference type="PROSITE" id="PS50011"/>
    </source>
</evidence>
<evidence type="ECO:0000256" key="7">
    <source>
        <dbReference type="SAM" id="Coils"/>
    </source>
</evidence>
<dbReference type="InterPro" id="IPR045801">
    <property type="entry name" value="MEKK4_N"/>
</dbReference>
<dbReference type="InterPro" id="IPR011009">
    <property type="entry name" value="Kinase-like_dom_sf"/>
</dbReference>
<dbReference type="GO" id="GO:0000165">
    <property type="term" value="P:MAPK cascade"/>
    <property type="evidence" value="ECO:0007669"/>
    <property type="project" value="InterPro"/>
</dbReference>
<dbReference type="SMART" id="SM00220">
    <property type="entry name" value="S_TKc"/>
    <property type="match status" value="1"/>
</dbReference>
<name>A0A9P1I5S0_9PELO</name>
<sequence>MKSQKLKRCKSLTEIEEDLRGNRSETSRKSNNSTAIRKKSTSKKLYMGRRSLGIHLNTANTGSKIKRKKSKTEIDREIYDDFYGNDVDEGYDDESCYKCIPSITREDNENSEGINGGPENVTNLNLSLKKLDIHQKGYRNALNQRIVQYCQFEKKSIRQLTIVGNNNTFKYGNILWLVLRSHKSANANTDSKHIIVDRNEWLAEDQNIRNTRNKYMHVLDQIIGFRFNTHFVEKTSNKMIFSEEYCKELRKAKIEVENILEDFDSLAELFPTTAVLMKWIEEIKSAKDKFVLDVKLTNLRVWYNTLIDFEKTIESLGSLFSTDSTSNWFKPLNENNTVFSLDAIQDVFRSYVKKTIDLKEMKKVLARIDNLTNVTIAKSSILLQKRPTTYAAATKISNVELQIDDVLKKRYAEMSEYKFGDKIATALNLPNLSTLFNFILIIPMQLVVCWLNIRTNSGLQDYSVLDALTFDAMITDTKECLDEAIKTNRKYFGLLNSIGPIPVFMYPEDYEVYVHEVFQKYIQYVKSWANCKSVQADPVHLFVKLEEEWRCGLKFAKSTKRGMEILSCACFDILNNLVEDFVETYTEDELERLKNEFIENPDDSDDNDNLETTESLHNNFKQNINFLIKEVKERELRIFSFIRSVLNDIYDSNGYSLNDFMNKWQDIIEEIKEDYYLIEFITYSEFDSIPIAIFVNNSIASNSKHLDECILNISNSIKIDDGCVIIVPDSDNYIKNSWKDRRARIEIDQSTCIHFSNYLRNDVVLLFGCYNNLSKSNIFENLKIDAQFCYSNDIVSSRIRELCENRLLTHLDKQLEKIKSLLMKCADFGKHFHFKLEQQFLIAFQIHRDVSKVIGDTFISELGQTMIQRAINLMESYLKFVDIKNAKPSKHFPMWASPAFLFLQYFSEPRWVSESVMNSKQYEKMEKFVDILENKIMGTNGNGELIQVSYQRMTRSTSSKYSTISNESKRETQMEKIEQIEKKRDDKYLKNKQIGRVLGDDKTGFEIIGLRDKTRKAPFQWITLQEIGDGKFGTVCRALDIDNHKTMAVKIIEIGKTKDTSVIESEINIFRNLHHENLVQYYDYEIREKEVFIFMELCSSGTLTTICHGNMNLDLVRKLTHSLLKAVRYLHFTKNVIHRDIKPDNIFLDNKTVLKLGDFGCSAKLQNDSTIYGEFQTFVGTQNYMAPEIFTYGNSDDDGNYEGYGRSIDIWAVGCTVIEMMTGSRPWKDLEVMRIMWQICQMKQRPKYPQIAQERQDVKEFLDMCFSFDPRDRADAKQLLNTTFANVNLDNMQELAESSNYDSTPRISLEGSTNSFQKL</sequence>